<feature type="compositionally biased region" description="Low complexity" evidence="2">
    <location>
        <begin position="526"/>
        <end position="544"/>
    </location>
</feature>
<dbReference type="Gene3D" id="1.20.58.2190">
    <property type="match status" value="1"/>
</dbReference>
<evidence type="ECO:0000256" key="1">
    <source>
        <dbReference type="PROSITE-ProRule" id="PRU00723"/>
    </source>
</evidence>
<keyword evidence="6" id="KW-1185">Reference proteome</keyword>
<dbReference type="SUPFAM" id="SSF143503">
    <property type="entry name" value="PUG domain-like"/>
    <property type="match status" value="1"/>
</dbReference>
<name>A0A1Q9F1Z1_SYMMI</name>
<feature type="region of interest" description="Disordered" evidence="2">
    <location>
        <begin position="250"/>
        <end position="312"/>
    </location>
</feature>
<dbReference type="PROSITE" id="PS50158">
    <property type="entry name" value="ZF_CCHC"/>
    <property type="match status" value="1"/>
</dbReference>
<feature type="region of interest" description="Disordered" evidence="2">
    <location>
        <begin position="492"/>
        <end position="591"/>
    </location>
</feature>
<proteinExistence type="predicted"/>
<evidence type="ECO:0008006" key="7">
    <source>
        <dbReference type="Google" id="ProtNLM"/>
    </source>
</evidence>
<dbReference type="InterPro" id="IPR000571">
    <property type="entry name" value="Znf_CCCH"/>
</dbReference>
<feature type="compositionally biased region" description="Basic residues" evidence="2">
    <location>
        <begin position="271"/>
        <end position="310"/>
    </location>
</feature>
<dbReference type="CDD" id="cd09212">
    <property type="entry name" value="PUB"/>
    <property type="match status" value="1"/>
</dbReference>
<dbReference type="GO" id="GO:0003676">
    <property type="term" value="F:nucleic acid binding"/>
    <property type="evidence" value="ECO:0007669"/>
    <property type="project" value="InterPro"/>
</dbReference>
<dbReference type="InterPro" id="IPR001878">
    <property type="entry name" value="Znf_CCHC"/>
</dbReference>
<dbReference type="GO" id="GO:0008270">
    <property type="term" value="F:zinc ion binding"/>
    <property type="evidence" value="ECO:0007669"/>
    <property type="project" value="UniProtKB-KW"/>
</dbReference>
<feature type="domain" description="CCHC-type" evidence="4">
    <location>
        <begin position="321"/>
        <end position="337"/>
    </location>
</feature>
<dbReference type="EMBL" id="LSRX01000025">
    <property type="protein sequence ID" value="OLQ13710.1"/>
    <property type="molecule type" value="Genomic_DNA"/>
</dbReference>
<evidence type="ECO:0000256" key="2">
    <source>
        <dbReference type="SAM" id="MobiDB-lite"/>
    </source>
</evidence>
<evidence type="ECO:0000313" key="5">
    <source>
        <dbReference type="EMBL" id="OLQ13710.1"/>
    </source>
</evidence>
<dbReference type="Proteomes" id="UP000186817">
    <property type="component" value="Unassembled WGS sequence"/>
</dbReference>
<feature type="region of interest" description="Disordered" evidence="2">
    <location>
        <begin position="42"/>
        <end position="75"/>
    </location>
</feature>
<dbReference type="PROSITE" id="PS50103">
    <property type="entry name" value="ZF_C3H1"/>
    <property type="match status" value="1"/>
</dbReference>
<feature type="region of interest" description="Disordered" evidence="2">
    <location>
        <begin position="654"/>
        <end position="701"/>
    </location>
</feature>
<accession>A0A1Q9F1Z1</accession>
<feature type="domain" description="C3H1-type" evidence="3">
    <location>
        <begin position="1416"/>
        <end position="1446"/>
    </location>
</feature>
<organism evidence="5 6">
    <name type="scientific">Symbiodinium microadriaticum</name>
    <name type="common">Dinoflagellate</name>
    <name type="synonym">Zooxanthella microadriatica</name>
    <dbReference type="NCBI Taxonomy" id="2951"/>
    <lineage>
        <taxon>Eukaryota</taxon>
        <taxon>Sar</taxon>
        <taxon>Alveolata</taxon>
        <taxon>Dinophyceae</taxon>
        <taxon>Suessiales</taxon>
        <taxon>Symbiodiniaceae</taxon>
        <taxon>Symbiodinium</taxon>
    </lineage>
</organism>
<keyword evidence="1" id="KW-0862">Zinc</keyword>
<dbReference type="InterPro" id="IPR036339">
    <property type="entry name" value="PUB-like_dom_sf"/>
</dbReference>
<sequence>MLSDWGGVIFAPDKLITKEMSLNLDYRNTFITVQVPRARVPGDNARAKDEPMVQLKRRASSVPPRLGRAGPEPVCPAQEQEAGAVSSFSPCNLETFHCDHKRGSGAGAGIDVAALWFPPGCRKGMGPGVTSLGHGTTRTIRILFCDLADPARGQCYEDTLVADVERWRASWVTRMARQPRPPWPAATLRLWDLLLRQPKEDQESRASWLRQLAYREVDNAVQRRPRHTEEEATYIQAYHEAYLDIKKERDGDPAASFPSYQDVRKEMQDRRKGRQYLKPGKGKGKGKSHKGKNKGKQAKGSKKGRGKSLRGTREELLKRTRCHGCGELGHFVCDCPDQAYQEPEKKNFIVSQGRGNDTVNRTFMVTEARPLMIFAGVRTLPGQGLVDSAAEDAVMGTSAFERLRAQLAQHALRPVKRDRRVTVINDEHDFETEEFKDLKSIGTSLGARQDTIKGLSGYRVSFIDQTAADLFVINDVWNGWFRESTTNIVGNLSGPAASGGRDDEQPGAATNSSGPSLVPPLVAVSGATARAHAGGDAGAAAGERPASRGDGTDNELIPQPADRREQKQYTRNQQPLRRGIGHPVTRSKAKKAWDLEPQNCTHPEDELYMQGNRARFWWTCLRCGSRWSRLECKTDVGNSTDRVKTGVGYRTVGIGSAPSRDTLAEQQADGASPSNAVNGPPETFAINSDGEEKHKSPDSRAVPWRAIRRPQAQTRPYARVVMPSGVTEEVKKVIHSHGHVSIASLAILISSMCSPLVAVTSEQKLPWSLLEATMPSTGEQFTLYYVQKGYHDLGTSDHGGCICSLPRTSFEFITQQIFALCGDPPSTLTTTMSGRSSETAFTVVNLTRAPDSTWKRGEHLQQAVESQRIFLLLCAGHDQQPANTLLPSHFYLHIGPHQPHNNTVCAATNDKTLAKMLANTPWEKAALLDVDANMATVISSLEALLQAASPAPQSTTASLAPEVQRLLPGWLNLVRATQDHTNFMTDALALNFGEGAVKGPAWWRRTFLDPPVTKLKYRINPYDSCVLVLPNLEQPATTAEGVRPPSLGFLIVEVDDIIEDLYEAASTYTGRKICQLRDHSFHIHMEEYIYARLAPVQLGRKVFHKDAANTPWLQGEKTQLRGVIQSLAWVAREARPDAAAAASVLASTFPEASVADIFDTNVMVRHLKQVPIRLTVHSIPEKDVRHVLIADAAFDTSGQAKSQHGWLQGYTDPSLNAGAIMSAATASLEKQVALWDSLRFSNFSPREQQRPEDLNLELHGKATVISSESPLFMDPNSAITKALYDNLVSGQPGRLRTSLEEMSLELEYRNTFISVQEEPMVQLKRRASSVPPRLGRAGPEPVCPAQEQEVEDGQYVQSLQKKLAPVFACEVELQSTASTEEIATANAPSEEIPSEGDESPKEGKPKCNPGSAGHPELCRRPCIYFALGKCSNEADCNFCHLSHSNRSATLDKSQRQLIKEMCQHEFLSMVLRCLQSKAAEGQFELDAEDVLQLFQVQIAQMRATSSKVAKTKVMNLERALSRMTFFSFASLTSRMNLSASFLDACKEKVGELRQHLPDKSAGARLFRFTSVDSLVERGLSIPVQLASHKSSGSRVRGLGHCAWHLAEGITEERCLSQQTRMELVGRSLPCFSWLGPPSSNAPLSLLALRWVCRVLDSPVTLFLVWTLAALSSAAVLAQHQRLAEESLLAGLPRAGPIMSARPLLRSTATATASPIAQVRLGSALDGLAAMEPVVRRRRALGVLLRVAQNLIEHPQDPKYMLIWKGNAVFSEALGALDVAGPAMRGLGFRETSEGKAWQFQWTKDSPAALKDAVAEIQASLRAAKGKRNIKALAMKQQGLEARGFVVDRLNTYTTQPVLKHSAEDLLFELGPGV</sequence>
<keyword evidence="1" id="KW-0863">Zinc-finger</keyword>
<evidence type="ECO:0000313" key="6">
    <source>
        <dbReference type="Proteomes" id="UP000186817"/>
    </source>
</evidence>
<evidence type="ECO:0000259" key="4">
    <source>
        <dbReference type="PROSITE" id="PS50158"/>
    </source>
</evidence>
<reference evidence="5 6" key="1">
    <citation type="submission" date="2016-02" db="EMBL/GenBank/DDBJ databases">
        <title>Genome analysis of coral dinoflagellate symbionts highlights evolutionary adaptations to a symbiotic lifestyle.</title>
        <authorList>
            <person name="Aranda M."/>
            <person name="Li Y."/>
            <person name="Liew Y.J."/>
            <person name="Baumgarten S."/>
            <person name="Simakov O."/>
            <person name="Wilson M."/>
            <person name="Piel J."/>
            <person name="Ashoor H."/>
            <person name="Bougouffa S."/>
            <person name="Bajic V.B."/>
            <person name="Ryu T."/>
            <person name="Ravasi T."/>
            <person name="Bayer T."/>
            <person name="Micklem G."/>
            <person name="Kim H."/>
            <person name="Bhak J."/>
            <person name="Lajeunesse T.C."/>
            <person name="Voolstra C.R."/>
        </authorList>
    </citation>
    <scope>NUCLEOTIDE SEQUENCE [LARGE SCALE GENOMIC DNA]</scope>
    <source>
        <strain evidence="5 6">CCMP2467</strain>
    </source>
</reference>
<protein>
    <recommendedName>
        <fullName evidence="7">Retrovirus-related Pol polyprotein from transposon TNT 1-94</fullName>
    </recommendedName>
</protein>
<gene>
    <name evidence="5" type="ORF">AK812_SmicGene2309</name>
</gene>
<feature type="region of interest" description="Disordered" evidence="2">
    <location>
        <begin position="1379"/>
        <end position="1411"/>
    </location>
</feature>
<dbReference type="OrthoDB" id="425322at2759"/>
<comment type="caution">
    <text evidence="5">The sequence shown here is derived from an EMBL/GenBank/DDBJ whole genome shotgun (WGS) entry which is preliminary data.</text>
</comment>
<dbReference type="SUPFAM" id="SSF57756">
    <property type="entry name" value="Retrovirus zinc finger-like domains"/>
    <property type="match status" value="1"/>
</dbReference>
<keyword evidence="1" id="KW-0479">Metal-binding</keyword>
<evidence type="ECO:0000259" key="3">
    <source>
        <dbReference type="PROSITE" id="PS50103"/>
    </source>
</evidence>
<dbReference type="InterPro" id="IPR036875">
    <property type="entry name" value="Znf_CCHC_sf"/>
</dbReference>
<feature type="zinc finger region" description="C3H1-type" evidence="1">
    <location>
        <begin position="1416"/>
        <end position="1446"/>
    </location>
</feature>